<keyword evidence="1" id="KW-0472">Membrane</keyword>
<feature type="transmembrane region" description="Helical" evidence="1">
    <location>
        <begin position="108"/>
        <end position="128"/>
    </location>
</feature>
<evidence type="ECO:0000256" key="1">
    <source>
        <dbReference type="SAM" id="Phobius"/>
    </source>
</evidence>
<protein>
    <submittedName>
        <fullName evidence="2">Cation transport ATPase</fullName>
    </submittedName>
</protein>
<keyword evidence="1" id="KW-1133">Transmembrane helix</keyword>
<keyword evidence="1" id="KW-0812">Transmembrane</keyword>
<dbReference type="InterPro" id="IPR025699">
    <property type="entry name" value="ABC2_memb-like"/>
</dbReference>
<gene>
    <name evidence="2" type="primary">mgtA3</name>
    <name evidence="2" type="ORF">BBJK_00072</name>
</gene>
<sequence>MGTLTETVPSRAVRARRGNRGLATALHLDLAYLLGDGAMQSFASVLLAPVFSIMFNGGAFVDGFGFRLGVVMAVFSPAMMVLTVPLIDMQSGYRLRGLAPASRRNQMASRYLMGLALAVYGAVVIALIDGVQPLVRRDWSFTGNLWVAGVAGVGGLAIVLIIAVIMPVSCLWDKIIGLQITVWVFYVVTLIGAFIPSVLPVSMIAKVMGVVDAVVSHRFWLSAMLVAVSAAAYAVSYAIAVRVYKAKEW</sequence>
<name>A0A286T9L8_BIFBI</name>
<organism evidence="2 3">
    <name type="scientific">Bifidobacterium bifidum LMG 13195</name>
    <dbReference type="NCBI Taxonomy" id="1207542"/>
    <lineage>
        <taxon>Bacteria</taxon>
        <taxon>Bacillati</taxon>
        <taxon>Actinomycetota</taxon>
        <taxon>Actinomycetes</taxon>
        <taxon>Bifidobacteriales</taxon>
        <taxon>Bifidobacteriaceae</taxon>
        <taxon>Bifidobacterium</taxon>
    </lineage>
</organism>
<dbReference type="Pfam" id="PF13346">
    <property type="entry name" value="ABC2_membrane_5"/>
    <property type="match status" value="1"/>
</dbReference>
<proteinExistence type="predicted"/>
<feature type="transmembrane region" description="Helical" evidence="1">
    <location>
        <begin position="42"/>
        <end position="60"/>
    </location>
</feature>
<evidence type="ECO:0000313" key="2">
    <source>
        <dbReference type="EMBL" id="BBA47102.1"/>
    </source>
</evidence>
<feature type="transmembrane region" description="Helical" evidence="1">
    <location>
        <begin position="148"/>
        <end position="168"/>
    </location>
</feature>
<feature type="transmembrane region" description="Helical" evidence="1">
    <location>
        <begin position="66"/>
        <end position="87"/>
    </location>
</feature>
<dbReference type="AlphaFoldDB" id="A0A286T9L8"/>
<accession>A0A286T9L8</accession>
<feature type="transmembrane region" description="Helical" evidence="1">
    <location>
        <begin position="219"/>
        <end position="244"/>
    </location>
</feature>
<dbReference type="EMBL" id="AP018131">
    <property type="protein sequence ID" value="BBA47102.1"/>
    <property type="molecule type" value="Genomic_DNA"/>
</dbReference>
<feature type="transmembrane region" description="Helical" evidence="1">
    <location>
        <begin position="180"/>
        <end position="199"/>
    </location>
</feature>
<dbReference type="Proteomes" id="UP000262177">
    <property type="component" value="Chromosome"/>
</dbReference>
<evidence type="ECO:0000313" key="3">
    <source>
        <dbReference type="Proteomes" id="UP000262177"/>
    </source>
</evidence>
<reference evidence="2 3" key="1">
    <citation type="journal article" date="2017" name="Biosci. Biotechnol. Biochem.">
        <title>Identification and characterization of a sulfoglycosidase from Bifidobacterium bifidum implicated in mucin glycan utilization.</title>
        <authorList>
            <person name="Katoh T."/>
            <person name="Maeshibu T."/>
            <person name="Kikkawa K."/>
            <person name="Gotoh A."/>
            <person name="Tomabechi Y."/>
            <person name="Nakamura M."/>
            <person name="Liao W.-H."/>
            <person name="Yamaguchi M."/>
            <person name="Ashida H."/>
            <person name="Yamamoto K."/>
            <person name="Katayama T."/>
        </authorList>
    </citation>
    <scope>NUCLEOTIDE SEQUENCE [LARGE SCALE GENOMIC DNA]</scope>
    <source>
        <strain evidence="2 3">JCM 7004</strain>
    </source>
</reference>